<accession>A0ABT1DYM9</accession>
<gene>
    <name evidence="1" type="ORF">M1L60_31605</name>
</gene>
<sequence>MRSNPRTEARSSLLGRLSPSSPLVDLYAEYRRFQADGFGRHGNEVEESELFEQSPLIDVRAETLEVAIPVPDGETYWRWSRSHGSGRFIDGLPDDKRNEMHARLLERVDEIPDFVLRRSATLWTARKTA</sequence>
<keyword evidence="2" id="KW-1185">Reference proteome</keyword>
<evidence type="ECO:0000313" key="2">
    <source>
        <dbReference type="Proteomes" id="UP001523369"/>
    </source>
</evidence>
<reference evidence="1 2" key="1">
    <citation type="submission" date="2022-06" db="EMBL/GenBank/DDBJ databases">
        <title>New Species of the Genus Actinoplanes, ActinopZanes ferrugineus.</title>
        <authorList>
            <person name="Ding P."/>
        </authorList>
    </citation>
    <scope>NUCLEOTIDE SEQUENCE [LARGE SCALE GENOMIC DNA]</scope>
    <source>
        <strain evidence="1 2">TRM88003</strain>
    </source>
</reference>
<comment type="caution">
    <text evidence="1">The sequence shown here is derived from an EMBL/GenBank/DDBJ whole genome shotgun (WGS) entry which is preliminary data.</text>
</comment>
<dbReference type="RefSeq" id="WP_253241203.1">
    <property type="nucleotide sequence ID" value="NZ_JAMYJR010000035.1"/>
</dbReference>
<dbReference type="EMBL" id="JAMYJR010000035">
    <property type="protein sequence ID" value="MCO8275136.1"/>
    <property type="molecule type" value="Genomic_DNA"/>
</dbReference>
<protein>
    <submittedName>
        <fullName evidence="1">Uncharacterized protein</fullName>
    </submittedName>
</protein>
<proteinExistence type="predicted"/>
<dbReference type="Proteomes" id="UP001523369">
    <property type="component" value="Unassembled WGS sequence"/>
</dbReference>
<name>A0ABT1DYM9_9ACTN</name>
<organism evidence="1 2">
    <name type="scientific">Paractinoplanes aksuensis</name>
    <dbReference type="NCBI Taxonomy" id="2939490"/>
    <lineage>
        <taxon>Bacteria</taxon>
        <taxon>Bacillati</taxon>
        <taxon>Actinomycetota</taxon>
        <taxon>Actinomycetes</taxon>
        <taxon>Micromonosporales</taxon>
        <taxon>Micromonosporaceae</taxon>
        <taxon>Paractinoplanes</taxon>
    </lineage>
</organism>
<evidence type="ECO:0000313" key="1">
    <source>
        <dbReference type="EMBL" id="MCO8275136.1"/>
    </source>
</evidence>